<dbReference type="PRINTS" id="PR00412">
    <property type="entry name" value="EPOXHYDRLASE"/>
</dbReference>
<keyword evidence="1 3" id="KW-0378">Hydrolase</keyword>
<gene>
    <name evidence="3" type="ORF">FGF04_09225</name>
</gene>
<sequence>MSPAPESHYADGAGIRYHYHDLGSGPDTVFLHGGGPGCTAWSDFGPVAHLFAADRRCLLVDIQQYGKSEKSAIQGPMWDHHAAKTVGLLDTLGVDRADFVCSSWGGTIALNLAAKYPDRVRSLVITGSMPVFYGPLAPLPENGHRGRTARDVYYGGEGPTREKMRDLITKLEWYDGTKLPEETLTLRYEQSLDEEERALAAMSDSPRGDWQDLTEELGRIQAPTLFMWGMQDAFLTPDYPLMLARMVPNGNLHVMDHTSHHLEEERPEAYHSVVSGFLDSLS</sequence>
<dbReference type="GO" id="GO:0016787">
    <property type="term" value="F:hydrolase activity"/>
    <property type="evidence" value="ECO:0007669"/>
    <property type="project" value="UniProtKB-KW"/>
</dbReference>
<dbReference type="EMBL" id="VDFC01000025">
    <property type="protein sequence ID" value="KAA0940581.1"/>
    <property type="molecule type" value="Genomic_DNA"/>
</dbReference>
<dbReference type="PANTHER" id="PTHR43798:SF31">
    <property type="entry name" value="AB HYDROLASE SUPERFAMILY PROTEIN YCLE"/>
    <property type="match status" value="1"/>
</dbReference>
<dbReference type="SUPFAM" id="SSF53474">
    <property type="entry name" value="alpha/beta-Hydrolases"/>
    <property type="match status" value="1"/>
</dbReference>
<comment type="caution">
    <text evidence="3">The sequence shown here is derived from an EMBL/GenBank/DDBJ whole genome shotgun (WGS) entry which is preliminary data.</text>
</comment>
<evidence type="ECO:0000256" key="1">
    <source>
        <dbReference type="ARBA" id="ARBA00022801"/>
    </source>
</evidence>
<dbReference type="OrthoDB" id="9801162at2"/>
<dbReference type="Pfam" id="PF00561">
    <property type="entry name" value="Abhydrolase_1"/>
    <property type="match status" value="1"/>
</dbReference>
<dbReference type="InterPro" id="IPR000073">
    <property type="entry name" value="AB_hydrolase_1"/>
</dbReference>
<dbReference type="AlphaFoldDB" id="A0A5B0BGC2"/>
<name>A0A5B0BGC2_9ACTN</name>
<dbReference type="GO" id="GO:0016020">
    <property type="term" value="C:membrane"/>
    <property type="evidence" value="ECO:0007669"/>
    <property type="project" value="TreeGrafter"/>
</dbReference>
<dbReference type="InterPro" id="IPR050266">
    <property type="entry name" value="AB_hydrolase_sf"/>
</dbReference>
<accession>A0A5B0BGC2</accession>
<dbReference type="PANTHER" id="PTHR43798">
    <property type="entry name" value="MONOACYLGLYCEROL LIPASE"/>
    <property type="match status" value="1"/>
</dbReference>
<evidence type="ECO:0000259" key="2">
    <source>
        <dbReference type="Pfam" id="PF00561"/>
    </source>
</evidence>
<dbReference type="Proteomes" id="UP000324965">
    <property type="component" value="Unassembled WGS sequence"/>
</dbReference>
<dbReference type="PRINTS" id="PR00111">
    <property type="entry name" value="ABHYDROLASE"/>
</dbReference>
<dbReference type="InterPro" id="IPR029058">
    <property type="entry name" value="AB_hydrolase_fold"/>
</dbReference>
<keyword evidence="4" id="KW-1185">Reference proteome</keyword>
<evidence type="ECO:0000313" key="3">
    <source>
        <dbReference type="EMBL" id="KAA0940581.1"/>
    </source>
</evidence>
<evidence type="ECO:0000313" key="4">
    <source>
        <dbReference type="Proteomes" id="UP000324965"/>
    </source>
</evidence>
<dbReference type="Gene3D" id="3.40.50.1820">
    <property type="entry name" value="alpha/beta hydrolase"/>
    <property type="match status" value="1"/>
</dbReference>
<feature type="domain" description="AB hydrolase-1" evidence="2">
    <location>
        <begin position="29"/>
        <end position="265"/>
    </location>
</feature>
<protein>
    <submittedName>
        <fullName evidence="3">Alpha/beta hydrolase</fullName>
    </submittedName>
</protein>
<proteinExistence type="predicted"/>
<dbReference type="RefSeq" id="WP_149510770.1">
    <property type="nucleotide sequence ID" value="NZ_VDFC01000025.1"/>
</dbReference>
<reference evidence="3 4" key="1">
    <citation type="submission" date="2019-05" db="EMBL/GenBank/DDBJ databases">
        <authorList>
            <person name="Hariharan J."/>
            <person name="Choudoir M.J."/>
            <person name="Diebold P."/>
            <person name="Panke-Buisse K."/>
            <person name="Buckley D.H."/>
        </authorList>
    </citation>
    <scope>NUCLEOTIDE SEQUENCE [LARGE SCALE GENOMIC DNA]</scope>
    <source>
        <strain evidence="3 4">SUN51</strain>
    </source>
</reference>
<organism evidence="3 4">
    <name type="scientific">Streptomyces apricus</name>
    <dbReference type="NCBI Taxonomy" id="1828112"/>
    <lineage>
        <taxon>Bacteria</taxon>
        <taxon>Bacillati</taxon>
        <taxon>Actinomycetota</taxon>
        <taxon>Actinomycetes</taxon>
        <taxon>Kitasatosporales</taxon>
        <taxon>Streptomycetaceae</taxon>
        <taxon>Streptomyces</taxon>
    </lineage>
</organism>
<dbReference type="InterPro" id="IPR000639">
    <property type="entry name" value="Epox_hydrolase-like"/>
</dbReference>